<dbReference type="OrthoDB" id="9815825at2"/>
<accession>A0A0R2FRA1</accession>
<dbReference type="Pfam" id="PF01408">
    <property type="entry name" value="GFO_IDH_MocA"/>
    <property type="match status" value="1"/>
</dbReference>
<dbReference type="InterPro" id="IPR048477">
    <property type="entry name" value="YceM-like_C"/>
</dbReference>
<dbReference type="SUPFAM" id="SSF51735">
    <property type="entry name" value="NAD(P)-binding Rossmann-fold domains"/>
    <property type="match status" value="1"/>
</dbReference>
<keyword evidence="5" id="KW-1185">Reference proteome</keyword>
<sequence length="303" mass="34393">MLRIADIGLGNIAQKAYLPVMAQLQDRVEWHMVTRNPDKLAHLQKKDGFPYATHQLDALDALDLDAVFIHTPTQTHYRLVKRFLEQGINVYVDKPLSENLAEVEELYQLATAKHVLLTVGFNRRFAPLNQKLHAVKDKQLIQVEKTREKALDPVTFTTYDLFIHVIDTALYLADFPQLENPQYWLHADNGAFQQGTISLQTKEQQITMTLNCQAGTNRESSRVETPFGIDTVTDLSTYTTDSAQTKSIHAPSDWMPTLERRGFQPLILAFIKALETNGQNPVSPASSLLSHQLCTDFIRHTQL</sequence>
<evidence type="ECO:0000313" key="6">
    <source>
        <dbReference type="Proteomes" id="UP000051751"/>
    </source>
</evidence>
<dbReference type="PANTHER" id="PTHR43708">
    <property type="entry name" value="CONSERVED EXPRESSED OXIDOREDUCTASE (EUROFUNG)"/>
    <property type="match status" value="1"/>
</dbReference>
<reference evidence="5 6" key="1">
    <citation type="journal article" date="2015" name="Genome Announc.">
        <title>Expanding the biotechnology potential of lactobacilli through comparative genomics of 213 strains and associated genera.</title>
        <authorList>
            <person name="Sun Z."/>
            <person name="Harris H.M."/>
            <person name="McCann A."/>
            <person name="Guo C."/>
            <person name="Argimon S."/>
            <person name="Zhang W."/>
            <person name="Yang X."/>
            <person name="Jeffery I.B."/>
            <person name="Cooney J.C."/>
            <person name="Kagawa T.F."/>
            <person name="Liu W."/>
            <person name="Song Y."/>
            <person name="Salvetti E."/>
            <person name="Wrobel A."/>
            <person name="Rasinkangas P."/>
            <person name="Parkhill J."/>
            <person name="Rea M.C."/>
            <person name="O'Sullivan O."/>
            <person name="Ritari J."/>
            <person name="Douillard F.P."/>
            <person name="Paul Ross R."/>
            <person name="Yang R."/>
            <person name="Briner A.E."/>
            <person name="Felis G.E."/>
            <person name="de Vos W.M."/>
            <person name="Barrangou R."/>
            <person name="Klaenhammer T.R."/>
            <person name="Caufield P.W."/>
            <person name="Cui Y."/>
            <person name="Zhang H."/>
            <person name="O'Toole P.W."/>
        </authorList>
    </citation>
    <scope>NUCLEOTIDE SEQUENCE [LARGE SCALE GENOMIC DNA]</scope>
    <source>
        <strain evidence="3 6">ATCC BAA-66</strain>
        <strain evidence="4 5">DSM 13344</strain>
    </source>
</reference>
<dbReference type="Proteomes" id="UP000051751">
    <property type="component" value="Unassembled WGS sequence"/>
</dbReference>
<evidence type="ECO:0000259" key="2">
    <source>
        <dbReference type="Pfam" id="PF21378"/>
    </source>
</evidence>
<evidence type="ECO:0000313" key="3">
    <source>
        <dbReference type="EMBL" id="KRN27229.1"/>
    </source>
</evidence>
<comment type="caution">
    <text evidence="3">The sequence shown here is derived from an EMBL/GenBank/DDBJ whole genome shotgun (WGS) entry which is preliminary data.</text>
</comment>
<dbReference type="InterPro" id="IPR051317">
    <property type="entry name" value="Gfo/Idh/MocA_oxidoreduct"/>
</dbReference>
<evidence type="ECO:0000313" key="4">
    <source>
        <dbReference type="EMBL" id="KRN29849.1"/>
    </source>
</evidence>
<dbReference type="InterPro" id="IPR036291">
    <property type="entry name" value="NAD(P)-bd_dom_sf"/>
</dbReference>
<dbReference type="GO" id="GO:0000166">
    <property type="term" value="F:nucleotide binding"/>
    <property type="evidence" value="ECO:0007669"/>
    <property type="project" value="InterPro"/>
</dbReference>
<dbReference type="Proteomes" id="UP000051645">
    <property type="component" value="Unassembled WGS sequence"/>
</dbReference>
<dbReference type="STRING" id="81857.IV38_GL000721"/>
<dbReference type="Gene3D" id="3.30.360.10">
    <property type="entry name" value="Dihydrodipicolinate Reductase, domain 2"/>
    <property type="match status" value="1"/>
</dbReference>
<dbReference type="AlphaFoldDB" id="A0A0R2FRA1"/>
<dbReference type="Pfam" id="PF21378">
    <property type="entry name" value="YceM-like_C"/>
    <property type="match status" value="1"/>
</dbReference>
<organism evidence="3 6">
    <name type="scientific">Lactobacillus selangorensis</name>
    <dbReference type="NCBI Taxonomy" id="81857"/>
    <lineage>
        <taxon>Bacteria</taxon>
        <taxon>Bacillati</taxon>
        <taxon>Bacillota</taxon>
        <taxon>Bacilli</taxon>
        <taxon>Lactobacillales</taxon>
        <taxon>Lactobacillaceae</taxon>
        <taxon>Lactobacillus</taxon>
    </lineage>
</organism>
<dbReference type="EMBL" id="JQAT01000011">
    <property type="protein sequence ID" value="KRN27229.1"/>
    <property type="molecule type" value="Genomic_DNA"/>
</dbReference>
<dbReference type="Gene3D" id="3.40.50.720">
    <property type="entry name" value="NAD(P)-binding Rossmann-like Domain"/>
    <property type="match status" value="1"/>
</dbReference>
<dbReference type="InterPro" id="IPR000683">
    <property type="entry name" value="Gfo/Idh/MocA-like_OxRdtase_N"/>
</dbReference>
<name>A0A0R2FRA1_9LACO</name>
<dbReference type="PANTHER" id="PTHR43708:SF4">
    <property type="entry name" value="OXIDOREDUCTASE YCEM-RELATED"/>
    <property type="match status" value="1"/>
</dbReference>
<dbReference type="EMBL" id="JQAZ01000011">
    <property type="protein sequence ID" value="KRN29849.1"/>
    <property type="molecule type" value="Genomic_DNA"/>
</dbReference>
<proteinExistence type="predicted"/>
<dbReference type="PATRIC" id="fig|81857.3.peg.725"/>
<evidence type="ECO:0000313" key="5">
    <source>
        <dbReference type="Proteomes" id="UP000051645"/>
    </source>
</evidence>
<feature type="domain" description="YceM-like C-terminal" evidence="2">
    <location>
        <begin position="135"/>
        <end position="241"/>
    </location>
</feature>
<gene>
    <name evidence="3" type="ORF">IV38_GL000721</name>
    <name evidence="4" type="ORF">IV40_GL000557</name>
</gene>
<evidence type="ECO:0000259" key="1">
    <source>
        <dbReference type="Pfam" id="PF01408"/>
    </source>
</evidence>
<dbReference type="SUPFAM" id="SSF55347">
    <property type="entry name" value="Glyceraldehyde-3-phosphate dehydrogenase-like, C-terminal domain"/>
    <property type="match status" value="1"/>
</dbReference>
<feature type="domain" description="Gfo/Idh/MocA-like oxidoreductase N-terminal" evidence="1">
    <location>
        <begin position="3"/>
        <end position="121"/>
    </location>
</feature>
<protein>
    <submittedName>
        <fullName evidence="3">Uncharacterized protein</fullName>
    </submittedName>
</protein>
<dbReference type="RefSeq" id="WP_057771202.1">
    <property type="nucleotide sequence ID" value="NZ_JQAT01000011.1"/>
</dbReference>